<sequence length="678" mass="76604">MDTNQKNQIRCPKEILETALSVMLGARGVSRKDVRRIKAPGSKSGRQHHLKHPSRTISEGDDDLMKEDKAGCFSSCRRGPHITYAIVMALRKASVFVKVLDQLVQQKAEQIGDLSKLNERLTSIEVTLSNVNPTIESDIPNTLNLLVAAFEIMRELVLRFDKNKDLILFRRDREIAKLLRFEQRLSSLEDGIQNGKDIRPLDILSEQEALFWGDHFKEAAVSKELGNQNVHKMAKLKRVLCIQDKAQVSIFSYSELTNGRAFTEALREFNRKKRSDARSSVVNGVEPIQAGSLWRGTVWQIGTEDFNIIVEFKSRKGNTFKGEIVWCSTSSENITSFEAQLEDGAGRPYTYTTDQNKLMGSLTSEPEQLQKLIVDRYGSPEPKTLKKSSERGYDSDTPNSWSEFAGYASSASKNSHNITSPRAIQRGMGKSPDTVYNADVAGVLHSPLSRSYDSMYQPSARDVQENIEALRSKLSRSVEAEDEEIIIKSSNYDDDSLVLTMREVEHIRGDGVLPLPARYQGELNLTEKILIGTWTCDLEDVPQEGFFALSLDTRPQPLLVQDPNSPVPARKESTEVIAEGFLTKRGDIRPSWRRRYFVFTSACLTYYKSTEHHPDKPAGRVDTNTIVSVETVPDSANMVNLFLVHTPGRKYRLMADTPQQQKKWIDAIRSEIEKRPRT</sequence>
<dbReference type="EMBL" id="MDYQ01000352">
    <property type="protein sequence ID" value="PRP76090.1"/>
    <property type="molecule type" value="Genomic_DNA"/>
</dbReference>
<dbReference type="PANTHER" id="PTHR14336">
    <property type="entry name" value="TANDEM PH DOMAIN CONTAINING PROTEIN"/>
    <property type="match status" value="1"/>
</dbReference>
<organism evidence="3 4">
    <name type="scientific">Planoprotostelium fungivorum</name>
    <dbReference type="NCBI Taxonomy" id="1890364"/>
    <lineage>
        <taxon>Eukaryota</taxon>
        <taxon>Amoebozoa</taxon>
        <taxon>Evosea</taxon>
        <taxon>Variosea</taxon>
        <taxon>Cavosteliida</taxon>
        <taxon>Cavosteliaceae</taxon>
        <taxon>Planoprotostelium</taxon>
    </lineage>
</organism>
<dbReference type="SUPFAM" id="SSF50729">
    <property type="entry name" value="PH domain-like"/>
    <property type="match status" value="1"/>
</dbReference>
<keyword evidence="4" id="KW-1185">Reference proteome</keyword>
<dbReference type="InterPro" id="IPR011993">
    <property type="entry name" value="PH-like_dom_sf"/>
</dbReference>
<feature type="region of interest" description="Disordered" evidence="1">
    <location>
        <begin position="376"/>
        <end position="399"/>
    </location>
</feature>
<dbReference type="GO" id="GO:0005547">
    <property type="term" value="F:phosphatidylinositol-3,4,5-trisphosphate binding"/>
    <property type="evidence" value="ECO:0007669"/>
    <property type="project" value="UniProtKB-ARBA"/>
</dbReference>
<dbReference type="OrthoDB" id="185175at2759"/>
<evidence type="ECO:0000313" key="4">
    <source>
        <dbReference type="Proteomes" id="UP000241769"/>
    </source>
</evidence>
<dbReference type="Proteomes" id="UP000241769">
    <property type="component" value="Unassembled WGS sequence"/>
</dbReference>
<dbReference type="PANTHER" id="PTHR14336:SF8">
    <property type="entry name" value="PROTEIN OPY1"/>
    <property type="match status" value="1"/>
</dbReference>
<dbReference type="AlphaFoldDB" id="A0A2P6MWJ8"/>
<comment type="caution">
    <text evidence="3">The sequence shown here is derived from an EMBL/GenBank/DDBJ whole genome shotgun (WGS) entry which is preliminary data.</text>
</comment>
<proteinExistence type="predicted"/>
<accession>A0A2P6MWJ8</accession>
<dbReference type="SMART" id="SM00233">
    <property type="entry name" value="PH"/>
    <property type="match status" value="1"/>
</dbReference>
<evidence type="ECO:0000259" key="2">
    <source>
        <dbReference type="PROSITE" id="PS50003"/>
    </source>
</evidence>
<gene>
    <name evidence="3" type="ORF">PROFUN_12895</name>
</gene>
<name>A0A2P6MWJ8_9EUKA</name>
<feature type="compositionally biased region" description="Basic residues" evidence="1">
    <location>
        <begin position="45"/>
        <end position="54"/>
    </location>
</feature>
<evidence type="ECO:0000313" key="3">
    <source>
        <dbReference type="EMBL" id="PRP76090.1"/>
    </source>
</evidence>
<protein>
    <submittedName>
        <fullName evidence="3">Pleckstrin domain containing protein</fullName>
    </submittedName>
</protein>
<feature type="region of interest" description="Disordered" evidence="1">
    <location>
        <begin position="36"/>
        <end position="62"/>
    </location>
</feature>
<dbReference type="PROSITE" id="PS50003">
    <property type="entry name" value="PH_DOMAIN"/>
    <property type="match status" value="1"/>
</dbReference>
<feature type="compositionally biased region" description="Basic and acidic residues" evidence="1">
    <location>
        <begin position="383"/>
        <end position="394"/>
    </location>
</feature>
<dbReference type="InterPro" id="IPR001849">
    <property type="entry name" value="PH_domain"/>
</dbReference>
<dbReference type="InParanoid" id="A0A2P6MWJ8"/>
<dbReference type="Pfam" id="PF00169">
    <property type="entry name" value="PH"/>
    <property type="match status" value="1"/>
</dbReference>
<evidence type="ECO:0000256" key="1">
    <source>
        <dbReference type="SAM" id="MobiDB-lite"/>
    </source>
</evidence>
<dbReference type="Gene3D" id="2.30.29.30">
    <property type="entry name" value="Pleckstrin-homology domain (PH domain)/Phosphotyrosine-binding domain (PTB)"/>
    <property type="match status" value="1"/>
</dbReference>
<feature type="domain" description="PH" evidence="2">
    <location>
        <begin position="575"/>
        <end position="673"/>
    </location>
</feature>
<dbReference type="FunFam" id="2.30.29.30:FF:000286">
    <property type="entry name" value="PH-protein kinase domain containing protein"/>
    <property type="match status" value="1"/>
</dbReference>
<dbReference type="STRING" id="1890364.A0A2P6MWJ8"/>
<dbReference type="InterPro" id="IPR051707">
    <property type="entry name" value="PI-Interact_SigTrans_Reg"/>
</dbReference>
<reference evidence="3 4" key="1">
    <citation type="journal article" date="2018" name="Genome Biol. Evol.">
        <title>Multiple Roots of Fruiting Body Formation in Amoebozoa.</title>
        <authorList>
            <person name="Hillmann F."/>
            <person name="Forbes G."/>
            <person name="Novohradska S."/>
            <person name="Ferling I."/>
            <person name="Riege K."/>
            <person name="Groth M."/>
            <person name="Westermann M."/>
            <person name="Marz M."/>
            <person name="Spaller T."/>
            <person name="Winckler T."/>
            <person name="Schaap P."/>
            <person name="Glockner G."/>
        </authorList>
    </citation>
    <scope>NUCLEOTIDE SEQUENCE [LARGE SCALE GENOMIC DNA]</scope>
    <source>
        <strain evidence="3 4">Jena</strain>
    </source>
</reference>